<dbReference type="Proteomes" id="UP000268014">
    <property type="component" value="Unassembled WGS sequence"/>
</dbReference>
<reference evidence="3" key="1">
    <citation type="submission" date="2017-02" db="UniProtKB">
        <authorList>
            <consortium name="WormBaseParasite"/>
        </authorList>
    </citation>
    <scope>IDENTIFICATION</scope>
</reference>
<protein>
    <submittedName>
        <fullName evidence="1 3">Uncharacterized protein</fullName>
    </submittedName>
</protein>
<keyword evidence="2" id="KW-1185">Reference proteome</keyword>
<proteinExistence type="predicted"/>
<dbReference type="WBParaSite" id="HPLM_0000171101-mRNA-1">
    <property type="protein sequence ID" value="HPLM_0000171101-mRNA-1"/>
    <property type="gene ID" value="HPLM_0000171101"/>
</dbReference>
<accession>A0A0N4VWP1</accession>
<dbReference type="EMBL" id="UZAF01002525">
    <property type="protein sequence ID" value="VDO10923.1"/>
    <property type="molecule type" value="Genomic_DNA"/>
</dbReference>
<reference evidence="1 2" key="2">
    <citation type="submission" date="2018-11" db="EMBL/GenBank/DDBJ databases">
        <authorList>
            <consortium name="Pathogen Informatics"/>
        </authorList>
    </citation>
    <scope>NUCLEOTIDE SEQUENCE [LARGE SCALE GENOMIC DNA]</scope>
    <source>
        <strain evidence="1 2">MHpl1</strain>
    </source>
</reference>
<evidence type="ECO:0000313" key="1">
    <source>
        <dbReference type="EMBL" id="VDO10923.1"/>
    </source>
</evidence>
<dbReference type="AlphaFoldDB" id="A0A0N4VWP1"/>
<name>A0A0N4VWP1_HAEPC</name>
<gene>
    <name evidence="1" type="ORF">HPLM_LOCUS1707</name>
</gene>
<organism evidence="3">
    <name type="scientific">Haemonchus placei</name>
    <name type="common">Barber's pole worm</name>
    <dbReference type="NCBI Taxonomy" id="6290"/>
    <lineage>
        <taxon>Eukaryota</taxon>
        <taxon>Metazoa</taxon>
        <taxon>Ecdysozoa</taxon>
        <taxon>Nematoda</taxon>
        <taxon>Chromadorea</taxon>
        <taxon>Rhabditida</taxon>
        <taxon>Rhabditina</taxon>
        <taxon>Rhabditomorpha</taxon>
        <taxon>Strongyloidea</taxon>
        <taxon>Trichostrongylidae</taxon>
        <taxon>Haemonchus</taxon>
    </lineage>
</organism>
<sequence length="33" mass="4158">MCNEKDKDCYTVFIRKMELYVTSLFKLFRMQLY</sequence>
<evidence type="ECO:0000313" key="2">
    <source>
        <dbReference type="Proteomes" id="UP000268014"/>
    </source>
</evidence>
<evidence type="ECO:0000313" key="3">
    <source>
        <dbReference type="WBParaSite" id="HPLM_0000171101-mRNA-1"/>
    </source>
</evidence>